<comment type="catalytic activity">
    <reaction evidence="6">
        <text>a medium-chain fatty acid + ATP + CoA = a medium-chain fatty acyl-CoA + AMP + diphosphate</text>
        <dbReference type="Rhea" id="RHEA:48340"/>
        <dbReference type="ChEBI" id="CHEBI:30616"/>
        <dbReference type="ChEBI" id="CHEBI:33019"/>
        <dbReference type="ChEBI" id="CHEBI:57287"/>
        <dbReference type="ChEBI" id="CHEBI:59558"/>
        <dbReference type="ChEBI" id="CHEBI:90546"/>
        <dbReference type="ChEBI" id="CHEBI:456215"/>
        <dbReference type="EC" id="6.2.1.2"/>
    </reaction>
    <physiologicalReaction direction="left-to-right" evidence="6">
        <dbReference type="Rhea" id="RHEA:48341"/>
    </physiologicalReaction>
</comment>
<dbReference type="PANTHER" id="PTHR43605:SF10">
    <property type="entry name" value="ACYL-COA SYNTHETASE MEDIUM CHAIN FAMILY MEMBER 3"/>
    <property type="match status" value="1"/>
</dbReference>
<evidence type="ECO:0000256" key="3">
    <source>
        <dbReference type="ARBA" id="ARBA00022741"/>
    </source>
</evidence>
<dbReference type="GO" id="GO:0005759">
    <property type="term" value="C:mitochondrial matrix"/>
    <property type="evidence" value="ECO:0007669"/>
    <property type="project" value="TreeGrafter"/>
</dbReference>
<dbReference type="GO" id="GO:0031956">
    <property type="term" value="F:medium-chain fatty acid-CoA ligase activity"/>
    <property type="evidence" value="ECO:0007669"/>
    <property type="project" value="UniProtKB-EC"/>
</dbReference>
<dbReference type="GO" id="GO:0004321">
    <property type="term" value="F:fatty-acyl-CoA synthase activity"/>
    <property type="evidence" value="ECO:0007669"/>
    <property type="project" value="TreeGrafter"/>
</dbReference>
<evidence type="ECO:0000259" key="7">
    <source>
        <dbReference type="Pfam" id="PF00501"/>
    </source>
</evidence>
<dbReference type="EC" id="6.2.1.2" evidence="5"/>
<accession>A0A8J5MWH2</accession>
<protein>
    <recommendedName>
        <fullName evidence="5">medium-chain acyl-CoA ligase</fullName>
        <ecNumber evidence="5">6.2.1.2</ecNumber>
    </recommendedName>
</protein>
<dbReference type="AlphaFoldDB" id="A0A8J5MWH2"/>
<evidence type="ECO:0000256" key="5">
    <source>
        <dbReference type="ARBA" id="ARBA00039009"/>
    </source>
</evidence>
<dbReference type="InterPro" id="IPR020845">
    <property type="entry name" value="AMP-binding_CS"/>
</dbReference>
<comment type="similarity">
    <text evidence="1">Belongs to the ATP-dependent AMP-binding enzyme family.</text>
</comment>
<dbReference type="PROSITE" id="PS00455">
    <property type="entry name" value="AMP_BINDING"/>
    <property type="match status" value="1"/>
</dbReference>
<keyword evidence="3" id="KW-0547">Nucleotide-binding</keyword>
<sequence length="373" mass="41354">MKSKCQQILKPAEHFNFARDIVGLWADKKPRHPALLFTNGQDQNVITYHDLYQQAQALATALSDPVPPRCALVILPKIPEWWVVNVAGSWCGTIISPGTVLLTPNDVAHRLAASGADCLICDADTAATLDSVTCSIPLRIFVPKNHDVLDGWTSYHHLIESVKGKLMRPCVASRGDDIVQLFFTSGTTGKPKMVPHTQSSYGVGHTVAAKYWLDLTEDDIMWNISDTGWAKTAWSSLYTPFMTGATAFVHQMPRFDPEEVLRSLCHYPVTVLCAPPMVYRTLLQCNLSKHVFRSLRHCVSAGEPLNPETMQLWTKYTGLQIYEGYGQSETTLISGIFKGIQVRPGSMGRPAPGYTLKVIDDQQEELGPSRKVT</sequence>
<dbReference type="EMBL" id="JAHLQT010024020">
    <property type="protein sequence ID" value="KAG7165619.1"/>
    <property type="molecule type" value="Genomic_DNA"/>
</dbReference>
<keyword evidence="2" id="KW-0436">Ligase</keyword>
<evidence type="ECO:0000256" key="1">
    <source>
        <dbReference type="ARBA" id="ARBA00006432"/>
    </source>
</evidence>
<organism evidence="8 9">
    <name type="scientific">Homarus americanus</name>
    <name type="common">American lobster</name>
    <dbReference type="NCBI Taxonomy" id="6706"/>
    <lineage>
        <taxon>Eukaryota</taxon>
        <taxon>Metazoa</taxon>
        <taxon>Ecdysozoa</taxon>
        <taxon>Arthropoda</taxon>
        <taxon>Crustacea</taxon>
        <taxon>Multicrustacea</taxon>
        <taxon>Malacostraca</taxon>
        <taxon>Eumalacostraca</taxon>
        <taxon>Eucarida</taxon>
        <taxon>Decapoda</taxon>
        <taxon>Pleocyemata</taxon>
        <taxon>Astacidea</taxon>
        <taxon>Nephropoidea</taxon>
        <taxon>Nephropidae</taxon>
        <taxon>Homarus</taxon>
    </lineage>
</organism>
<dbReference type="Proteomes" id="UP000747542">
    <property type="component" value="Unassembled WGS sequence"/>
</dbReference>
<evidence type="ECO:0000256" key="4">
    <source>
        <dbReference type="ARBA" id="ARBA00022840"/>
    </source>
</evidence>
<keyword evidence="9" id="KW-1185">Reference proteome</keyword>
<dbReference type="PANTHER" id="PTHR43605">
    <property type="entry name" value="ACYL-COENZYME A SYNTHETASE"/>
    <property type="match status" value="1"/>
</dbReference>
<dbReference type="GO" id="GO:0006637">
    <property type="term" value="P:acyl-CoA metabolic process"/>
    <property type="evidence" value="ECO:0007669"/>
    <property type="project" value="TreeGrafter"/>
</dbReference>
<dbReference type="InterPro" id="IPR000873">
    <property type="entry name" value="AMP-dep_synth/lig_dom"/>
</dbReference>
<evidence type="ECO:0000256" key="6">
    <source>
        <dbReference type="ARBA" id="ARBA00048477"/>
    </source>
</evidence>
<evidence type="ECO:0000313" key="9">
    <source>
        <dbReference type="Proteomes" id="UP000747542"/>
    </source>
</evidence>
<dbReference type="InterPro" id="IPR051087">
    <property type="entry name" value="Mitochondrial_ACSM"/>
</dbReference>
<comment type="caution">
    <text evidence="8">The sequence shown here is derived from an EMBL/GenBank/DDBJ whole genome shotgun (WGS) entry which is preliminary data.</text>
</comment>
<feature type="domain" description="AMP-dependent synthetase/ligase" evidence="7">
    <location>
        <begin position="25"/>
        <end position="368"/>
    </location>
</feature>
<keyword evidence="4" id="KW-0067">ATP-binding</keyword>
<dbReference type="Pfam" id="PF00501">
    <property type="entry name" value="AMP-binding"/>
    <property type="match status" value="1"/>
</dbReference>
<dbReference type="SUPFAM" id="SSF56801">
    <property type="entry name" value="Acetyl-CoA synthetase-like"/>
    <property type="match status" value="1"/>
</dbReference>
<gene>
    <name evidence="8" type="primary">ACSM3-L</name>
    <name evidence="8" type="ORF">Hamer_G013120</name>
</gene>
<evidence type="ECO:0000256" key="2">
    <source>
        <dbReference type="ARBA" id="ARBA00022598"/>
    </source>
</evidence>
<dbReference type="GO" id="GO:0006633">
    <property type="term" value="P:fatty acid biosynthetic process"/>
    <property type="evidence" value="ECO:0007669"/>
    <property type="project" value="TreeGrafter"/>
</dbReference>
<dbReference type="Gene3D" id="3.40.50.12780">
    <property type="entry name" value="N-terminal domain of ligase-like"/>
    <property type="match status" value="1"/>
</dbReference>
<proteinExistence type="inferred from homology"/>
<dbReference type="GO" id="GO:0005524">
    <property type="term" value="F:ATP binding"/>
    <property type="evidence" value="ECO:0007669"/>
    <property type="project" value="UniProtKB-KW"/>
</dbReference>
<reference evidence="8" key="1">
    <citation type="journal article" date="2021" name="Sci. Adv.">
        <title>The American lobster genome reveals insights on longevity, neural, and immune adaptations.</title>
        <authorList>
            <person name="Polinski J.M."/>
            <person name="Zimin A.V."/>
            <person name="Clark K.F."/>
            <person name="Kohn A.B."/>
            <person name="Sadowski N."/>
            <person name="Timp W."/>
            <person name="Ptitsyn A."/>
            <person name="Khanna P."/>
            <person name="Romanova D.Y."/>
            <person name="Williams P."/>
            <person name="Greenwood S.J."/>
            <person name="Moroz L.L."/>
            <person name="Walt D.R."/>
            <person name="Bodnar A.G."/>
        </authorList>
    </citation>
    <scope>NUCLEOTIDE SEQUENCE</scope>
    <source>
        <strain evidence="8">GMGI-L3</strain>
    </source>
</reference>
<evidence type="ECO:0000313" key="8">
    <source>
        <dbReference type="EMBL" id="KAG7165619.1"/>
    </source>
</evidence>
<dbReference type="InterPro" id="IPR042099">
    <property type="entry name" value="ANL_N_sf"/>
</dbReference>
<name>A0A8J5MWH2_HOMAM</name>